<dbReference type="SUPFAM" id="SSF52266">
    <property type="entry name" value="SGNH hydrolase"/>
    <property type="match status" value="1"/>
</dbReference>
<dbReference type="CDD" id="cd01831">
    <property type="entry name" value="Endoglucanase_E_like"/>
    <property type="match status" value="1"/>
</dbReference>
<protein>
    <recommendedName>
        <fullName evidence="1">SGNH hydrolase-type esterase domain-containing protein</fullName>
    </recommendedName>
</protein>
<dbReference type="EMBL" id="KE346365">
    <property type="protein sequence ID" value="KJE93327.1"/>
    <property type="molecule type" value="Genomic_DNA"/>
</dbReference>
<dbReference type="STRING" id="595528.A0A0D2VR58"/>
<dbReference type="AlphaFoldDB" id="A0A0D2VR58"/>
<dbReference type="InterPro" id="IPR052762">
    <property type="entry name" value="PCW_deacetylase/CE"/>
</dbReference>
<organism evidence="2 3">
    <name type="scientific">Capsaspora owczarzaki (strain ATCC 30864)</name>
    <dbReference type="NCBI Taxonomy" id="595528"/>
    <lineage>
        <taxon>Eukaryota</taxon>
        <taxon>Filasterea</taxon>
        <taxon>Capsaspora</taxon>
    </lineage>
</organism>
<dbReference type="InParanoid" id="A0A0D2VR58"/>
<reference evidence="3" key="1">
    <citation type="submission" date="2011-02" db="EMBL/GenBank/DDBJ databases">
        <title>The Genome Sequence of Capsaspora owczarzaki ATCC 30864.</title>
        <authorList>
            <person name="Russ C."/>
            <person name="Cuomo C."/>
            <person name="Burger G."/>
            <person name="Gray M.W."/>
            <person name="Holland P.W.H."/>
            <person name="King N."/>
            <person name="Lang F.B.F."/>
            <person name="Roger A.J."/>
            <person name="Ruiz-Trillo I."/>
            <person name="Young S.K."/>
            <person name="Zeng Q."/>
            <person name="Gargeya S."/>
            <person name="Alvarado L."/>
            <person name="Berlin A."/>
            <person name="Chapman S.B."/>
            <person name="Chen Z."/>
            <person name="Freedman E."/>
            <person name="Gellesch M."/>
            <person name="Goldberg J."/>
            <person name="Griggs A."/>
            <person name="Gujja S."/>
            <person name="Heilman E."/>
            <person name="Heiman D."/>
            <person name="Howarth C."/>
            <person name="Mehta T."/>
            <person name="Neiman D."/>
            <person name="Pearson M."/>
            <person name="Roberts A."/>
            <person name="Saif S."/>
            <person name="Shea T."/>
            <person name="Shenoy N."/>
            <person name="Sisk P."/>
            <person name="Stolte C."/>
            <person name="Sykes S."/>
            <person name="White J."/>
            <person name="Yandava C."/>
            <person name="Haas B."/>
            <person name="Nusbaum C."/>
            <person name="Birren B."/>
        </authorList>
    </citation>
    <scope>NUCLEOTIDE SEQUENCE</scope>
    <source>
        <strain evidence="3">ATCC 30864</strain>
    </source>
</reference>
<feature type="domain" description="SGNH hydrolase-type esterase" evidence="1">
    <location>
        <begin position="286"/>
        <end position="460"/>
    </location>
</feature>
<evidence type="ECO:0000313" key="2">
    <source>
        <dbReference type="EMBL" id="KJE93327.1"/>
    </source>
</evidence>
<dbReference type="Proteomes" id="UP000008743">
    <property type="component" value="Unassembled WGS sequence"/>
</dbReference>
<dbReference type="RefSeq" id="XP_004347957.1">
    <property type="nucleotide sequence ID" value="XM_004347907.2"/>
</dbReference>
<dbReference type="PROSITE" id="PS51257">
    <property type="entry name" value="PROKAR_LIPOPROTEIN"/>
    <property type="match status" value="1"/>
</dbReference>
<dbReference type="PANTHER" id="PTHR37834">
    <property type="entry name" value="GDSL-LIKE LIPASE/ACYLHYDROLASE DOMAIN PROTEIN (AFU_ORTHOLOGUE AFUA_2G00620)"/>
    <property type="match status" value="1"/>
</dbReference>
<accession>A0A0D2VR58</accession>
<evidence type="ECO:0000313" key="3">
    <source>
        <dbReference type="Proteomes" id="UP000008743"/>
    </source>
</evidence>
<dbReference type="InterPro" id="IPR013830">
    <property type="entry name" value="SGNH_hydro"/>
</dbReference>
<dbReference type="GO" id="GO:0052689">
    <property type="term" value="F:carboxylic ester hydrolase activity"/>
    <property type="evidence" value="ECO:0007669"/>
    <property type="project" value="InterPro"/>
</dbReference>
<dbReference type="OrthoDB" id="426133at2759"/>
<sequence length="492" mass="52686">MHVAQRHRLTAAVWIVSSCVLVSILVLAASPVELRWSGGGSGDHGDSLKLDLSYLLQHPNRAVASTSASIPVIDGQQGDTLDSQPITAMLGVQPIGLLGRFDGELHAQKPGSAVVFGWSGFEINAMVTGASSIAAVMAGPQLAAKRAGLDPELPMIINNTREASCQFNVYIDGIQLHPAPPTEAALKLTSDALGARLLASNLDETSVHSIRIVKRTELQAASTAPRQGACAFYGLLLTSQGRAAPRLLPPPRPAVFAHGAFSDHLNAMNDVAAVSQSLLHPVRLEFYGDSITVGFGALDRDPCKFSFDTEDIRASYATKVTKALLAEAHYIARSGIGLIRSRSTEPTTVMKEIAHLSLGGTGATPWDYANFTPDLAFFNLGTNDFRGWGDNGPVFVAAFIDEYESLIQRVRAAHHQPNLPVYLLCGPMDLPPVACDAIKDVATRVGGKYIDVTDTLDPSEYGCRKHPSESSNVKVAARVLDQVKQDFPQYFP</sequence>
<keyword evidence="3" id="KW-1185">Reference proteome</keyword>
<dbReference type="InterPro" id="IPR036514">
    <property type="entry name" value="SGNH_hydro_sf"/>
</dbReference>
<name>A0A0D2VR58_CAPO3</name>
<dbReference type="Pfam" id="PF13472">
    <property type="entry name" value="Lipase_GDSL_2"/>
    <property type="match status" value="1"/>
</dbReference>
<evidence type="ECO:0000259" key="1">
    <source>
        <dbReference type="Pfam" id="PF13472"/>
    </source>
</evidence>
<proteinExistence type="predicted"/>
<dbReference type="PhylomeDB" id="A0A0D2VR58"/>
<dbReference type="PANTHER" id="PTHR37834:SF2">
    <property type="entry name" value="ESTERASE, SGNH HYDROLASE-TYPE"/>
    <property type="match status" value="1"/>
</dbReference>
<dbReference type="Gene3D" id="2.60.120.260">
    <property type="entry name" value="Galactose-binding domain-like"/>
    <property type="match status" value="1"/>
</dbReference>
<dbReference type="Gene3D" id="3.40.50.1110">
    <property type="entry name" value="SGNH hydrolase"/>
    <property type="match status" value="1"/>
</dbReference>
<dbReference type="InterPro" id="IPR037461">
    <property type="entry name" value="CtCE2-like_dom"/>
</dbReference>
<gene>
    <name evidence="2" type="ORF">CAOG_004132</name>
</gene>